<dbReference type="Pfam" id="PF00702">
    <property type="entry name" value="Hydrolase"/>
    <property type="match status" value="1"/>
</dbReference>
<dbReference type="Proteomes" id="UP000282386">
    <property type="component" value="Chromosome"/>
</dbReference>
<dbReference type="SFLD" id="SFLDG01129">
    <property type="entry name" value="C1.5:_HAD__Beta-PGM__Phosphata"/>
    <property type="match status" value="1"/>
</dbReference>
<reference evidence="1 2" key="1">
    <citation type="submission" date="2018-12" db="EMBL/GenBank/DDBJ databases">
        <authorList>
            <consortium name="Pathogen Informatics"/>
        </authorList>
    </citation>
    <scope>NUCLEOTIDE SEQUENCE [LARGE SCALE GENOMIC DNA]</scope>
    <source>
        <strain evidence="1 2">NCTC10207</strain>
    </source>
</reference>
<accession>A0A7Z9D5S0</accession>
<organism evidence="1 2">
    <name type="scientific">Rothia aeria</name>
    <dbReference type="NCBI Taxonomy" id="172042"/>
    <lineage>
        <taxon>Bacteria</taxon>
        <taxon>Bacillati</taxon>
        <taxon>Actinomycetota</taxon>
        <taxon>Actinomycetes</taxon>
        <taxon>Micrococcales</taxon>
        <taxon>Micrococcaceae</taxon>
        <taxon>Rothia</taxon>
    </lineage>
</organism>
<dbReference type="SUPFAM" id="SSF56784">
    <property type="entry name" value="HAD-like"/>
    <property type="match status" value="1"/>
</dbReference>
<dbReference type="Gene3D" id="3.40.50.1000">
    <property type="entry name" value="HAD superfamily/HAD-like"/>
    <property type="match status" value="1"/>
</dbReference>
<gene>
    <name evidence="1" type="ORF">NCTC10207_02125</name>
</gene>
<dbReference type="SFLD" id="SFLDS00003">
    <property type="entry name" value="Haloacid_Dehalogenase"/>
    <property type="match status" value="1"/>
</dbReference>
<dbReference type="PANTHER" id="PTHR18901:SF38">
    <property type="entry name" value="PSEUDOURIDINE-5'-PHOSPHATASE"/>
    <property type="match status" value="1"/>
</dbReference>
<dbReference type="AlphaFoldDB" id="A0A7Z9D5S0"/>
<dbReference type="RefSeq" id="WP_126500620.1">
    <property type="nucleotide sequence ID" value="NZ_LR134479.1"/>
</dbReference>
<protein>
    <submittedName>
        <fullName evidence="1">Phosphorylated carbohydrates phosphatase TM_1254</fullName>
        <ecNumber evidence="1">3.1.3.-</ecNumber>
    </submittedName>
</protein>
<dbReference type="Gene3D" id="1.10.150.240">
    <property type="entry name" value="Putative phosphatase, domain 2"/>
    <property type="match status" value="1"/>
</dbReference>
<dbReference type="InterPro" id="IPR023198">
    <property type="entry name" value="PGP-like_dom2"/>
</dbReference>
<dbReference type="InterPro" id="IPR036412">
    <property type="entry name" value="HAD-like_sf"/>
</dbReference>
<dbReference type="InterPro" id="IPR006439">
    <property type="entry name" value="HAD-SF_hydro_IA"/>
</dbReference>
<dbReference type="PANTHER" id="PTHR18901">
    <property type="entry name" value="2-DEOXYGLUCOSE-6-PHOSPHATE PHOSPHATASE 2"/>
    <property type="match status" value="1"/>
</dbReference>
<keyword evidence="1" id="KW-0378">Hydrolase</keyword>
<dbReference type="NCBIfam" id="TIGR01509">
    <property type="entry name" value="HAD-SF-IA-v3"/>
    <property type="match status" value="1"/>
</dbReference>
<sequence length="260" mass="28016">MFEHTVPDNWFPQCAVFDCDGVLLDSETAWNRVQRELFQQWGIPFTPDLEERLTGLSAHDVAAALAEFTYAGDMTDTAAYSAHVQATLGELLEIEAQVISAGVELIPGAQRFLGYLSEHMPVAVASNSTAQILDVKMRTYGYAPLVRTWVSSEDVPPGKPAPDMYIEAARRLGCDPADALTIEDSAAGAQAARDAGTKVLIYVPDGDTASAPAGYGYFESFTDPALWDAARTWVAALERARAAEGAHSPEDEPPLVEAHA</sequence>
<name>A0A7Z9D5S0_9MICC</name>
<evidence type="ECO:0000313" key="1">
    <source>
        <dbReference type="EMBL" id="VEI24525.1"/>
    </source>
</evidence>
<evidence type="ECO:0000313" key="2">
    <source>
        <dbReference type="Proteomes" id="UP000282386"/>
    </source>
</evidence>
<dbReference type="CDD" id="cd07505">
    <property type="entry name" value="HAD_BPGM-like"/>
    <property type="match status" value="1"/>
</dbReference>
<dbReference type="InterPro" id="IPR023214">
    <property type="entry name" value="HAD_sf"/>
</dbReference>
<dbReference type="EMBL" id="LR134479">
    <property type="protein sequence ID" value="VEI24525.1"/>
    <property type="molecule type" value="Genomic_DNA"/>
</dbReference>
<dbReference type="EC" id="3.1.3.-" evidence="1"/>
<proteinExistence type="predicted"/>
<dbReference type="GO" id="GO:0016787">
    <property type="term" value="F:hydrolase activity"/>
    <property type="evidence" value="ECO:0007669"/>
    <property type="project" value="UniProtKB-KW"/>
</dbReference>